<dbReference type="InterPro" id="IPR036291">
    <property type="entry name" value="NAD(P)-bd_dom_sf"/>
</dbReference>
<sequence length="343" mass="38681">MREGKVALVTGTNSNLGLNICLRLLNEIPADTNLTLIVTSRTLPRVKEVITNIKKYAEQNLSYRTGFLEFDYILVDFTDMISILTGFYDLNKKYTHLDYVFVNAAQGVYSGIDWVGACKSIATNLLDAVTFPTYKIQRVGVKSGDDMGLVFQGNVFGPYYLIHKITPLLKGGGRVIWISSIMSDPKYLSFDDLQLIKSPEPYEGSKRLMDLVHVGVYKKWKKQNDILSYVVHPGIFTSFSFFEYLNFITYYGMMLLFYIARYSGSTIHNISGYKAANAPVTAALGSRLQANKIASSTNRTGQEFLEEKEIDPTGADDVIAYFDKLTSEWDAKLKDQIKETRIV</sequence>
<evidence type="ECO:0000256" key="3">
    <source>
        <dbReference type="ARBA" id="ARBA00022955"/>
    </source>
</evidence>
<evidence type="ECO:0000256" key="5">
    <source>
        <dbReference type="ARBA" id="ARBA00023098"/>
    </source>
</evidence>
<evidence type="ECO:0000256" key="7">
    <source>
        <dbReference type="ARBA" id="ARBA00023593"/>
    </source>
</evidence>
<evidence type="ECO:0000256" key="9">
    <source>
        <dbReference type="SAM" id="Phobius"/>
    </source>
</evidence>
<evidence type="ECO:0000256" key="4">
    <source>
        <dbReference type="ARBA" id="ARBA00023002"/>
    </source>
</evidence>
<dbReference type="PANTHER" id="PTHR43647:SF1">
    <property type="entry name" value="3-KETO-STEROID REDUCTASE ERG27"/>
    <property type="match status" value="1"/>
</dbReference>
<dbReference type="EC" id="1.1.1.270" evidence="8"/>
<organism evidence="10 11">
    <name type="scientific">Sungouiella intermedia</name>
    <dbReference type="NCBI Taxonomy" id="45354"/>
    <lineage>
        <taxon>Eukaryota</taxon>
        <taxon>Fungi</taxon>
        <taxon>Dikarya</taxon>
        <taxon>Ascomycota</taxon>
        <taxon>Saccharomycotina</taxon>
        <taxon>Pichiomycetes</taxon>
        <taxon>Metschnikowiaceae</taxon>
        <taxon>Sungouiella</taxon>
    </lineage>
</organism>
<dbReference type="GO" id="GO:0005789">
    <property type="term" value="C:endoplasmic reticulum membrane"/>
    <property type="evidence" value="ECO:0007669"/>
    <property type="project" value="TreeGrafter"/>
</dbReference>
<accession>A0A1L0BHQ6</accession>
<evidence type="ECO:0000313" key="10">
    <source>
        <dbReference type="EMBL" id="SGZ49786.1"/>
    </source>
</evidence>
<dbReference type="GO" id="GO:0005811">
    <property type="term" value="C:lipid droplet"/>
    <property type="evidence" value="ECO:0007669"/>
    <property type="project" value="TreeGrafter"/>
</dbReference>
<protein>
    <recommendedName>
        <fullName evidence="8">3beta-hydroxysteroid 3-dehydrogenase</fullName>
        <ecNumber evidence="8">1.1.1.270</ecNumber>
    </recommendedName>
</protein>
<keyword evidence="1" id="KW-0444">Lipid biosynthesis</keyword>
<evidence type="ECO:0000313" key="11">
    <source>
        <dbReference type="Proteomes" id="UP000182334"/>
    </source>
</evidence>
<comment type="pathway">
    <text evidence="6">Steroid biosynthesis; zymosterol biosynthesis; zymosterol from lanosterol: step 5/6.</text>
</comment>
<name>A0A1L0BHQ6_9ASCO</name>
<evidence type="ECO:0000256" key="2">
    <source>
        <dbReference type="ARBA" id="ARBA00022857"/>
    </source>
</evidence>
<keyword evidence="2" id="KW-0521">NADP</keyword>
<dbReference type="STRING" id="45354.A0A1L0BHQ6"/>
<dbReference type="OrthoDB" id="9989144at2759"/>
<dbReference type="EMBL" id="LT635757">
    <property type="protein sequence ID" value="SGZ49786.1"/>
    <property type="molecule type" value="Genomic_DNA"/>
</dbReference>
<dbReference type="PANTHER" id="PTHR43647">
    <property type="entry name" value="DEHYDROGENASE"/>
    <property type="match status" value="1"/>
</dbReference>
<evidence type="ECO:0000256" key="1">
    <source>
        <dbReference type="ARBA" id="ARBA00022516"/>
    </source>
</evidence>
<dbReference type="GO" id="GO:0005741">
    <property type="term" value="C:mitochondrial outer membrane"/>
    <property type="evidence" value="ECO:0007669"/>
    <property type="project" value="TreeGrafter"/>
</dbReference>
<keyword evidence="4" id="KW-0560">Oxidoreductase</keyword>
<dbReference type="AlphaFoldDB" id="A0A1L0BHQ6"/>
<dbReference type="InterPro" id="IPR051593">
    <property type="entry name" value="Ergosterol_Biosynth_ERG27"/>
</dbReference>
<evidence type="ECO:0000256" key="6">
    <source>
        <dbReference type="ARBA" id="ARBA00023589"/>
    </source>
</evidence>
<comment type="similarity">
    <text evidence="7">Belongs to the short-chain dehydrogenases/reductases (SDR) family. ERG27 subfamily.</text>
</comment>
<dbReference type="GO" id="GO:0006696">
    <property type="term" value="P:ergosterol biosynthetic process"/>
    <property type="evidence" value="ECO:0007669"/>
    <property type="project" value="TreeGrafter"/>
</dbReference>
<keyword evidence="9" id="KW-0472">Membrane</keyword>
<dbReference type="Pfam" id="PF00106">
    <property type="entry name" value="adh_short"/>
    <property type="match status" value="1"/>
</dbReference>
<keyword evidence="9" id="KW-0812">Transmembrane</keyword>
<dbReference type="GO" id="GO:0000253">
    <property type="term" value="F:3-beta-hydroxysteroid 3-dehydrogenase (NADP+) activity"/>
    <property type="evidence" value="ECO:0007669"/>
    <property type="project" value="UniProtKB-EC"/>
</dbReference>
<dbReference type="SUPFAM" id="SSF51735">
    <property type="entry name" value="NAD(P)-binding Rossmann-fold domains"/>
    <property type="match status" value="1"/>
</dbReference>
<dbReference type="Gene3D" id="3.40.50.720">
    <property type="entry name" value="NAD(P)-binding Rossmann-like Domain"/>
    <property type="match status" value="1"/>
</dbReference>
<keyword evidence="5" id="KW-0443">Lipid metabolism</keyword>
<reference evidence="10 11" key="1">
    <citation type="submission" date="2016-10" db="EMBL/GenBank/DDBJ databases">
        <authorList>
            <person name="de Groot N.N."/>
        </authorList>
    </citation>
    <scope>NUCLEOTIDE SEQUENCE [LARGE SCALE GENOMIC DNA]</scope>
    <source>
        <strain evidence="10 11">CBS 141442</strain>
    </source>
</reference>
<proteinExistence type="inferred from homology"/>
<gene>
    <name evidence="10" type="ORF">SAMEA4029010_CIC11G00000002244</name>
</gene>
<dbReference type="Proteomes" id="UP000182334">
    <property type="component" value="Chromosome II"/>
</dbReference>
<keyword evidence="9" id="KW-1133">Transmembrane helix</keyword>
<evidence type="ECO:0000256" key="8">
    <source>
        <dbReference type="ARBA" id="ARBA00023621"/>
    </source>
</evidence>
<keyword evidence="11" id="KW-1185">Reference proteome</keyword>
<feature type="transmembrane region" description="Helical" evidence="9">
    <location>
        <begin position="226"/>
        <end position="242"/>
    </location>
</feature>
<keyword evidence="3" id="KW-0752">Steroid biosynthesis</keyword>
<dbReference type="InterPro" id="IPR002347">
    <property type="entry name" value="SDR_fam"/>
</dbReference>